<evidence type="ECO:0000259" key="5">
    <source>
        <dbReference type="PROSITE" id="PS51720"/>
    </source>
</evidence>
<feature type="domain" description="AIG1-type G" evidence="5">
    <location>
        <begin position="11"/>
        <end position="210"/>
    </location>
</feature>
<dbReference type="Gene3D" id="3.40.50.300">
    <property type="entry name" value="P-loop containing nucleotide triphosphate hydrolases"/>
    <property type="match status" value="1"/>
</dbReference>
<evidence type="ECO:0000313" key="7">
    <source>
        <dbReference type="Proteomes" id="UP001374579"/>
    </source>
</evidence>
<accession>A0AAN9BFJ0</accession>
<comment type="similarity">
    <text evidence="1">Belongs to the TRAFAC class TrmE-Era-EngA-EngB-Septin-like GTPase superfamily. AIG1/Toc34/Toc159-like paraseptin GTPase family. IAN subfamily.</text>
</comment>
<dbReference type="Proteomes" id="UP001374579">
    <property type="component" value="Unassembled WGS sequence"/>
</dbReference>
<proteinExistence type="inferred from homology"/>
<dbReference type="FunFam" id="3.40.50.300:FF:000366">
    <property type="entry name" value="GTPase, IMAP family member 2"/>
    <property type="match status" value="1"/>
</dbReference>
<reference evidence="6 7" key="1">
    <citation type="submission" date="2024-02" db="EMBL/GenBank/DDBJ databases">
        <title>Chromosome-scale genome assembly of the rough periwinkle Littorina saxatilis.</title>
        <authorList>
            <person name="De Jode A."/>
            <person name="Faria R."/>
            <person name="Formenti G."/>
            <person name="Sims Y."/>
            <person name="Smith T.P."/>
            <person name="Tracey A."/>
            <person name="Wood J.M.D."/>
            <person name="Zagrodzka Z.B."/>
            <person name="Johannesson K."/>
            <person name="Butlin R.K."/>
            <person name="Leder E.H."/>
        </authorList>
    </citation>
    <scope>NUCLEOTIDE SEQUENCE [LARGE SCALE GENOMIC DNA]</scope>
    <source>
        <strain evidence="6">Snail1</strain>
        <tissue evidence="6">Muscle</tissue>
    </source>
</reference>
<sequence>MSVSEPLPPHNEAFRFLLLGKTGCGKSTTGNTILEEDLFDSDVSFESVTSECHLKRTVKNGRMIEILDSPGLFDTSKPHEEVSSLVMQAIACMHPGPDAIFYVMKVGRYTDEEYGVYTRLKALLDENVTRFLIILFTHGDALKGKKMSELVSKAPARLQEVLRDCGSRYVVMDNIHKTPQQVEDLLKQVKSVRLQNGGQPYKCPKYAHIGAKMDEEVGKRMAEVEKKELENKKHVQELSNLVEKTKEEANKEKKAFEKKEQERQKVIAAQQKETDKKLAQLADELKKKHASAEQQKQAMETLKTELKEKEERQRKEMEKQREEERKKLEEMNKQKEQFMRELMEKKDAESKRLQENYEKQMSDLKDKIASMDAAKNSGGGGCTIL</sequence>
<organism evidence="6 7">
    <name type="scientific">Littorina saxatilis</name>
    <dbReference type="NCBI Taxonomy" id="31220"/>
    <lineage>
        <taxon>Eukaryota</taxon>
        <taxon>Metazoa</taxon>
        <taxon>Spiralia</taxon>
        <taxon>Lophotrochozoa</taxon>
        <taxon>Mollusca</taxon>
        <taxon>Gastropoda</taxon>
        <taxon>Caenogastropoda</taxon>
        <taxon>Littorinimorpha</taxon>
        <taxon>Littorinoidea</taxon>
        <taxon>Littorinidae</taxon>
        <taxon>Littorina</taxon>
    </lineage>
</organism>
<dbReference type="PANTHER" id="PTHR10903">
    <property type="entry name" value="GTPASE, IMAP FAMILY MEMBER-RELATED"/>
    <property type="match status" value="1"/>
</dbReference>
<feature type="region of interest" description="Disordered" evidence="4">
    <location>
        <begin position="305"/>
        <end position="354"/>
    </location>
</feature>
<evidence type="ECO:0000313" key="6">
    <source>
        <dbReference type="EMBL" id="KAK7104218.1"/>
    </source>
</evidence>
<dbReference type="PANTHER" id="PTHR10903:SF184">
    <property type="entry name" value="GTP-BINDING PROTEIN A"/>
    <property type="match status" value="1"/>
</dbReference>
<dbReference type="EMBL" id="JBAMIC010000008">
    <property type="protein sequence ID" value="KAK7104218.1"/>
    <property type="molecule type" value="Genomic_DNA"/>
</dbReference>
<dbReference type="GO" id="GO:0005525">
    <property type="term" value="F:GTP binding"/>
    <property type="evidence" value="ECO:0007669"/>
    <property type="project" value="UniProtKB-KW"/>
</dbReference>
<dbReference type="PROSITE" id="PS51720">
    <property type="entry name" value="G_AIG1"/>
    <property type="match status" value="1"/>
</dbReference>
<evidence type="ECO:0000256" key="2">
    <source>
        <dbReference type="ARBA" id="ARBA00022741"/>
    </source>
</evidence>
<feature type="region of interest" description="Disordered" evidence="4">
    <location>
        <begin position="245"/>
        <end position="265"/>
    </location>
</feature>
<dbReference type="Pfam" id="PF04548">
    <property type="entry name" value="AIG1"/>
    <property type="match status" value="1"/>
</dbReference>
<gene>
    <name evidence="6" type="ORF">V1264_018974</name>
</gene>
<evidence type="ECO:0000256" key="1">
    <source>
        <dbReference type="ARBA" id="ARBA00008535"/>
    </source>
</evidence>
<evidence type="ECO:0000256" key="4">
    <source>
        <dbReference type="SAM" id="MobiDB-lite"/>
    </source>
</evidence>
<keyword evidence="3" id="KW-0342">GTP-binding</keyword>
<name>A0AAN9BFJ0_9CAEN</name>
<evidence type="ECO:0000256" key="3">
    <source>
        <dbReference type="ARBA" id="ARBA00023134"/>
    </source>
</evidence>
<dbReference type="SUPFAM" id="SSF52540">
    <property type="entry name" value="P-loop containing nucleoside triphosphate hydrolases"/>
    <property type="match status" value="1"/>
</dbReference>
<dbReference type="InterPro" id="IPR006703">
    <property type="entry name" value="G_AIG1"/>
</dbReference>
<dbReference type="InterPro" id="IPR045058">
    <property type="entry name" value="GIMA/IAN/Toc"/>
</dbReference>
<comment type="caution">
    <text evidence="6">The sequence shown here is derived from an EMBL/GenBank/DDBJ whole genome shotgun (WGS) entry which is preliminary data.</text>
</comment>
<dbReference type="AlphaFoldDB" id="A0AAN9BFJ0"/>
<protein>
    <recommendedName>
        <fullName evidence="5">AIG1-type G domain-containing protein</fullName>
    </recommendedName>
</protein>
<dbReference type="InterPro" id="IPR027417">
    <property type="entry name" value="P-loop_NTPase"/>
</dbReference>
<keyword evidence="2" id="KW-0547">Nucleotide-binding</keyword>
<keyword evidence="7" id="KW-1185">Reference proteome</keyword>